<dbReference type="SUPFAM" id="SSF54197">
    <property type="entry name" value="HIT-like"/>
    <property type="match status" value="1"/>
</dbReference>
<dbReference type="PANTHER" id="PTHR12072">
    <property type="entry name" value="CWF19, CELL CYCLE CONTROL PROTEIN"/>
    <property type="match status" value="1"/>
</dbReference>
<comment type="caution">
    <text evidence="3">The sequence shown here is derived from an EMBL/GenBank/DDBJ whole genome shotgun (WGS) entry which is preliminary data.</text>
</comment>
<dbReference type="InterPro" id="IPR036265">
    <property type="entry name" value="HIT-like_sf"/>
</dbReference>
<name>A0AAV8UWA9_9RHOD</name>
<dbReference type="AlphaFoldDB" id="A0AAV8UWA9"/>
<dbReference type="InterPro" id="IPR006768">
    <property type="entry name" value="Cwf19-like_C_dom-1"/>
</dbReference>
<dbReference type="GO" id="GO:0071014">
    <property type="term" value="C:post-mRNA release spliceosomal complex"/>
    <property type="evidence" value="ECO:0007669"/>
    <property type="project" value="TreeGrafter"/>
</dbReference>
<evidence type="ECO:0000313" key="4">
    <source>
        <dbReference type="Proteomes" id="UP001157974"/>
    </source>
</evidence>
<proteinExistence type="predicted"/>
<dbReference type="Gene3D" id="3.30.428.10">
    <property type="entry name" value="HIT-like"/>
    <property type="match status" value="1"/>
</dbReference>
<dbReference type="Pfam" id="PF04677">
    <property type="entry name" value="CwfJ_C_1"/>
    <property type="match status" value="1"/>
</dbReference>
<evidence type="ECO:0000313" key="3">
    <source>
        <dbReference type="EMBL" id="KAJ8905836.1"/>
    </source>
</evidence>
<dbReference type="Proteomes" id="UP001157974">
    <property type="component" value="Unassembled WGS sequence"/>
</dbReference>
<evidence type="ECO:0000259" key="2">
    <source>
        <dbReference type="Pfam" id="PF04677"/>
    </source>
</evidence>
<protein>
    <recommendedName>
        <fullName evidence="2">Cwf19-like C-terminal domain-containing protein</fullName>
    </recommendedName>
</protein>
<feature type="region of interest" description="Disordered" evidence="1">
    <location>
        <begin position="250"/>
        <end position="281"/>
    </location>
</feature>
<reference evidence="3 4" key="1">
    <citation type="journal article" date="2023" name="Nat. Commun.">
        <title>Origin of minicircular mitochondrial genomes in red algae.</title>
        <authorList>
            <person name="Lee Y."/>
            <person name="Cho C.H."/>
            <person name="Lee Y.M."/>
            <person name="Park S.I."/>
            <person name="Yang J.H."/>
            <person name="West J.A."/>
            <person name="Bhattacharya D."/>
            <person name="Yoon H.S."/>
        </authorList>
    </citation>
    <scope>NUCLEOTIDE SEQUENCE [LARGE SCALE GENOMIC DNA]</scope>
    <source>
        <strain evidence="3 4">CCMP1338</strain>
        <tissue evidence="3">Whole cell</tissue>
    </source>
</reference>
<evidence type="ECO:0000256" key="1">
    <source>
        <dbReference type="SAM" id="MobiDB-lite"/>
    </source>
</evidence>
<keyword evidence="4" id="KW-1185">Reference proteome</keyword>
<sequence>MSVRVLVVGGALEFSTLVAKVEAVVKKNGPFSFVLIAGDIGASRLSDLKENKLPIPGYFASQSFEAEAGTEFKESNLTFVGEAGKKEIEDLSVVFIAGGYDDPSEKYRKDPKEFPFPLEIQAAMRTAGAFGTGHQGVDILVSGDQPLGIKLKQESLPTSGSMLVSATALVLKPRYHFCGGKPEVYASYGPFVVPGSDHATRLFKLGSPTPAPGVKERWLYAAAVKPLKGMDPNQLEGSSSSANVYQINKAGTPRPGSEPTGGFFYNMPPKREDRKRKANGDRAGFRKRFEGHPVDAKCWFCLGNEKDLHLVINVGTNIYLALAKGGINTEHVLLIPIPHVRSTLELSAEHYAELEKFKSALQETFRKNFDSDLMFFERVVNPRGGELHSHTQIQAIPVPRETSAVASVKLGEEAQRSKLKIRELPKGKSLRQFVKEESDEDHPEYFYIRLPDGKEAVQLISVDKKSESREEGLPIHPMQFGRRFTAALLGRMNRLDWKRCVKPTDLEAQDADRFRNLFAEFDPTQEE</sequence>
<dbReference type="PANTHER" id="PTHR12072:SF4">
    <property type="entry name" value="CWF19-LIKE PROTEIN 1"/>
    <property type="match status" value="1"/>
</dbReference>
<dbReference type="EMBL" id="JAMWBK010000004">
    <property type="protein sequence ID" value="KAJ8905836.1"/>
    <property type="molecule type" value="Genomic_DNA"/>
</dbReference>
<dbReference type="GO" id="GO:0000398">
    <property type="term" value="P:mRNA splicing, via spliceosome"/>
    <property type="evidence" value="ECO:0007669"/>
    <property type="project" value="TreeGrafter"/>
</dbReference>
<gene>
    <name evidence="3" type="ORF">NDN08_002341</name>
</gene>
<feature type="domain" description="Cwf19-like C-terminal" evidence="2">
    <location>
        <begin position="296"/>
        <end position="407"/>
    </location>
</feature>
<organism evidence="3 4">
    <name type="scientific">Rhodosorus marinus</name>
    <dbReference type="NCBI Taxonomy" id="101924"/>
    <lineage>
        <taxon>Eukaryota</taxon>
        <taxon>Rhodophyta</taxon>
        <taxon>Stylonematophyceae</taxon>
        <taxon>Stylonematales</taxon>
        <taxon>Stylonemataceae</taxon>
        <taxon>Rhodosorus</taxon>
    </lineage>
</organism>
<dbReference type="GO" id="GO:0061632">
    <property type="term" value="F:RNA lariat debranching enzyme activator activity"/>
    <property type="evidence" value="ECO:0007669"/>
    <property type="project" value="TreeGrafter"/>
</dbReference>
<dbReference type="InterPro" id="IPR040194">
    <property type="entry name" value="Cwf19-like"/>
</dbReference>
<accession>A0AAV8UWA9</accession>